<feature type="domain" description="Glycosyl hydrolase family 13 catalytic" evidence="2">
    <location>
        <begin position="43"/>
        <end position="516"/>
    </location>
</feature>
<feature type="signal peptide" evidence="1">
    <location>
        <begin position="1"/>
        <end position="23"/>
    </location>
</feature>
<dbReference type="AlphaFoldDB" id="A0A846MYT3"/>
<keyword evidence="1" id="KW-0732">Signal</keyword>
<dbReference type="Proteomes" id="UP000570514">
    <property type="component" value="Unassembled WGS sequence"/>
</dbReference>
<evidence type="ECO:0000313" key="3">
    <source>
        <dbReference type="EMBL" id="NIK88375.1"/>
    </source>
</evidence>
<dbReference type="GO" id="GO:0016798">
    <property type="term" value="F:hydrolase activity, acting on glycosyl bonds"/>
    <property type="evidence" value="ECO:0007669"/>
    <property type="project" value="UniProtKB-KW"/>
</dbReference>
<dbReference type="CDD" id="cd11339">
    <property type="entry name" value="AmyAc_bac_CMD_like_2"/>
    <property type="match status" value="1"/>
</dbReference>
<dbReference type="PANTHER" id="PTHR10357">
    <property type="entry name" value="ALPHA-AMYLASE FAMILY MEMBER"/>
    <property type="match status" value="1"/>
</dbReference>
<evidence type="ECO:0000259" key="2">
    <source>
        <dbReference type="SMART" id="SM00642"/>
    </source>
</evidence>
<dbReference type="SUPFAM" id="SSF51445">
    <property type="entry name" value="(Trans)glycosidases"/>
    <property type="match status" value="1"/>
</dbReference>
<dbReference type="PANTHER" id="PTHR10357:SF209">
    <property type="entry name" value="PERIPLASMIC ALPHA-AMYLASE"/>
    <property type="match status" value="1"/>
</dbReference>
<dbReference type="SMART" id="SM00642">
    <property type="entry name" value="Aamy"/>
    <property type="match status" value="1"/>
</dbReference>
<protein>
    <submittedName>
        <fullName evidence="3">Glycosidase</fullName>
    </submittedName>
</protein>
<evidence type="ECO:0000256" key="1">
    <source>
        <dbReference type="SAM" id="SignalP"/>
    </source>
</evidence>
<dbReference type="Pfam" id="PF00128">
    <property type="entry name" value="Alpha-amylase"/>
    <property type="match status" value="1"/>
</dbReference>
<dbReference type="RefSeq" id="WP_167082557.1">
    <property type="nucleotide sequence ID" value="NZ_BAAADC010000001.1"/>
</dbReference>
<feature type="chain" id="PRO_5032347967" evidence="1">
    <location>
        <begin position="24"/>
        <end position="609"/>
    </location>
</feature>
<keyword evidence="3" id="KW-0326">Glycosidase</keyword>
<name>A0A846MYT3_9PROT</name>
<keyword evidence="3" id="KW-0378">Hydrolase</keyword>
<reference evidence="3 4" key="1">
    <citation type="submission" date="2020-03" db="EMBL/GenBank/DDBJ databases">
        <title>Genomic Encyclopedia of Type Strains, Phase IV (KMG-IV): sequencing the most valuable type-strain genomes for metagenomic binning, comparative biology and taxonomic classification.</title>
        <authorList>
            <person name="Goeker M."/>
        </authorList>
    </citation>
    <scope>NUCLEOTIDE SEQUENCE [LARGE SCALE GENOMIC DNA]</scope>
    <source>
        <strain evidence="3 4">DSM 19867</strain>
    </source>
</reference>
<dbReference type="InterPro" id="IPR006047">
    <property type="entry name" value="GH13_cat_dom"/>
</dbReference>
<keyword evidence="4" id="KW-1185">Reference proteome</keyword>
<dbReference type="EMBL" id="JAASRM010000001">
    <property type="protein sequence ID" value="NIK88375.1"/>
    <property type="molecule type" value="Genomic_DNA"/>
</dbReference>
<dbReference type="GO" id="GO:0005975">
    <property type="term" value="P:carbohydrate metabolic process"/>
    <property type="evidence" value="ECO:0007669"/>
    <property type="project" value="InterPro"/>
</dbReference>
<evidence type="ECO:0000313" key="4">
    <source>
        <dbReference type="Proteomes" id="UP000570514"/>
    </source>
</evidence>
<accession>A0A846MYT3</accession>
<dbReference type="Gene3D" id="3.20.20.80">
    <property type="entry name" value="Glycosidases"/>
    <property type="match status" value="2"/>
</dbReference>
<dbReference type="InterPro" id="IPR017853">
    <property type="entry name" value="GH"/>
</dbReference>
<organism evidence="3 4">
    <name type="scientific">Rhizomicrobium palustre</name>
    <dbReference type="NCBI Taxonomy" id="189966"/>
    <lineage>
        <taxon>Bacteria</taxon>
        <taxon>Pseudomonadati</taxon>
        <taxon>Pseudomonadota</taxon>
        <taxon>Alphaproteobacteria</taxon>
        <taxon>Micropepsales</taxon>
        <taxon>Micropepsaceae</taxon>
        <taxon>Rhizomicrobium</taxon>
    </lineage>
</organism>
<sequence>MRNLALLALVALALTSVSPSALAASSPQNSRLERPAEDEFIYFLLPDRFENGDKTNDRGGLKGDRLITGYDPTSKGFFNGGDFKGVIQHLDYIQSLGATAVWLAPIFKNKAVQGDKGNESAGYHGYWITDFEHVDPHFGTDADFKKLVDAVHARGMKFYMDIVVNHTADVIKYGECPKQMDCPYRSPADYPYSRQGGVNGKPINDGFLGDAVQSEENFAKLTNPNYAYTVYLPKGEEHAKNPEWLNDPLLYHNRGNTTFDGESATRGDFVGLDDLMTENPRVVKGMIDVFGGWIDRYGVDGFRIDTARFVNPEFMQAFVPAMLARAKVKGITHFHIFGENISGLDGADAMQARHTRIDKQPSVLDFAFAITVGQTLAGNTGTIAFARLFENDALYEGGAATALTLPTFISNHDAGRFAWYVRTAFPKASDAEVLQRVTLAHAMLFTLRGVPTVYYGDEQGFAGIGNDQSARQDMFASKVQEYNETPLVGTKATTATASFGQTHPLFIAIRELAALRAAHPELRRGHQVVRAYSEKPGLLAVSRRDPATGHEILIAYNTSTEPLEAQVEVDYGVKGFKALHGTCAPSVSAPGSYHVLLKPLDFVICSAVP</sequence>
<comment type="caution">
    <text evidence="3">The sequence shown here is derived from an EMBL/GenBank/DDBJ whole genome shotgun (WGS) entry which is preliminary data.</text>
</comment>
<gene>
    <name evidence="3" type="ORF">FHS83_001693</name>
</gene>
<proteinExistence type="predicted"/>